<dbReference type="RefSeq" id="WP_212773151.1">
    <property type="nucleotide sequence ID" value="NZ_AP024601.1"/>
</dbReference>
<name>A0A8D5UHK8_9BACL</name>
<evidence type="ECO:0000313" key="4">
    <source>
        <dbReference type="Proteomes" id="UP000677436"/>
    </source>
</evidence>
<dbReference type="Proteomes" id="UP000677436">
    <property type="component" value="Chromosome"/>
</dbReference>
<dbReference type="CDD" id="cd00093">
    <property type="entry name" value="HTH_XRE"/>
    <property type="match status" value="1"/>
</dbReference>
<dbReference type="PROSITE" id="PS50943">
    <property type="entry name" value="HTH_CROC1"/>
    <property type="match status" value="1"/>
</dbReference>
<dbReference type="EMBL" id="AP024601">
    <property type="protein sequence ID" value="BCU82858.1"/>
    <property type="molecule type" value="Genomic_DNA"/>
</dbReference>
<dbReference type="AlphaFoldDB" id="A0A8D5UHK8"/>
<keyword evidence="1" id="KW-0175">Coiled coil</keyword>
<reference evidence="3" key="1">
    <citation type="journal article" date="2013" name="Int. J. Syst. Evol. Microbiol.">
        <title>Polycladomyces abyssicola gen. nov., sp. nov., a thermophilic filamentous bacterium isolated from hemipelagic sediment.</title>
        <authorList>
            <person name="Tsubouchi T."/>
            <person name="Shimane Y."/>
            <person name="Mori K."/>
            <person name="Usui K."/>
            <person name="Hiraki T."/>
            <person name="Tame A."/>
            <person name="Uematsu K."/>
            <person name="Maruyama T."/>
            <person name="Hatada Y."/>
        </authorList>
    </citation>
    <scope>NUCLEOTIDE SEQUENCE</scope>
    <source>
        <strain evidence="3">JIR-001</strain>
    </source>
</reference>
<dbReference type="SMART" id="SM00530">
    <property type="entry name" value="HTH_XRE"/>
    <property type="match status" value="1"/>
</dbReference>
<dbReference type="Gene3D" id="1.10.260.40">
    <property type="entry name" value="lambda repressor-like DNA-binding domains"/>
    <property type="match status" value="1"/>
</dbReference>
<feature type="domain" description="HTH cro/C1-type" evidence="2">
    <location>
        <begin position="81"/>
        <end position="136"/>
    </location>
</feature>
<reference evidence="3" key="2">
    <citation type="journal article" date="2021" name="Microbiol. Resour. Announc.">
        <title>Complete Genome Sequence of Polycladomyces abyssicola JIR-001T, Isolated from Hemipelagic Sediment in Deep Seawater.</title>
        <authorList>
            <person name="Tsubouchi T."/>
            <person name="Kaneko Y."/>
        </authorList>
    </citation>
    <scope>NUCLEOTIDE SEQUENCE</scope>
    <source>
        <strain evidence="3">JIR-001</strain>
    </source>
</reference>
<dbReference type="Pfam" id="PF01381">
    <property type="entry name" value="HTH_3"/>
    <property type="match status" value="1"/>
</dbReference>
<keyword evidence="4" id="KW-1185">Reference proteome</keyword>
<dbReference type="InterPro" id="IPR010982">
    <property type="entry name" value="Lambda_DNA-bd_dom_sf"/>
</dbReference>
<dbReference type="SUPFAM" id="SSF47413">
    <property type="entry name" value="lambda repressor-like DNA-binding domains"/>
    <property type="match status" value="1"/>
</dbReference>
<feature type="coiled-coil region" evidence="1">
    <location>
        <begin position="5"/>
        <end position="32"/>
    </location>
</feature>
<evidence type="ECO:0000259" key="2">
    <source>
        <dbReference type="PROSITE" id="PS50943"/>
    </source>
</evidence>
<sequence length="147" mass="17025">MIRTDAEYQKSLKALEAQRKSIEEKKKHFEQIGLTPEQVEKALEPLWAYYHQIEDEVKYYEKVKKGEFPRKTSLDQLGRMLISYRIYKGITQTELAERLGVSNAQVSRDERNEYHGASIEKLKKVADALCVPLVIVPKEVADEVLTV</sequence>
<proteinExistence type="predicted"/>
<evidence type="ECO:0000256" key="1">
    <source>
        <dbReference type="SAM" id="Coils"/>
    </source>
</evidence>
<dbReference type="GO" id="GO:0003677">
    <property type="term" value="F:DNA binding"/>
    <property type="evidence" value="ECO:0007669"/>
    <property type="project" value="InterPro"/>
</dbReference>
<evidence type="ECO:0000313" key="3">
    <source>
        <dbReference type="EMBL" id="BCU82858.1"/>
    </source>
</evidence>
<organism evidence="3 4">
    <name type="scientific">Polycladomyces abyssicola</name>
    <dbReference type="NCBI Taxonomy" id="1125966"/>
    <lineage>
        <taxon>Bacteria</taxon>
        <taxon>Bacillati</taxon>
        <taxon>Bacillota</taxon>
        <taxon>Bacilli</taxon>
        <taxon>Bacillales</taxon>
        <taxon>Thermoactinomycetaceae</taxon>
        <taxon>Polycladomyces</taxon>
    </lineage>
</organism>
<protein>
    <recommendedName>
        <fullName evidence="2">HTH cro/C1-type domain-containing protein</fullName>
    </recommendedName>
</protein>
<gene>
    <name evidence="3" type="ORF">JIR001_26410</name>
</gene>
<dbReference type="InterPro" id="IPR001387">
    <property type="entry name" value="Cro/C1-type_HTH"/>
</dbReference>
<accession>A0A8D5UHK8</accession>
<dbReference type="KEGG" id="pabs:JIR001_26410"/>